<gene>
    <name evidence="1" type="ORF">CCAP1982_LOCUS13563</name>
</gene>
<protein>
    <submittedName>
        <fullName evidence="1">(Mediterranean fruit fly) hypothetical protein</fullName>
    </submittedName>
</protein>
<proteinExistence type="predicted"/>
<organism evidence="1 2">
    <name type="scientific">Ceratitis capitata</name>
    <name type="common">Mediterranean fruit fly</name>
    <name type="synonym">Tephritis capitata</name>
    <dbReference type="NCBI Taxonomy" id="7213"/>
    <lineage>
        <taxon>Eukaryota</taxon>
        <taxon>Metazoa</taxon>
        <taxon>Ecdysozoa</taxon>
        <taxon>Arthropoda</taxon>
        <taxon>Hexapoda</taxon>
        <taxon>Insecta</taxon>
        <taxon>Pterygota</taxon>
        <taxon>Neoptera</taxon>
        <taxon>Endopterygota</taxon>
        <taxon>Diptera</taxon>
        <taxon>Brachycera</taxon>
        <taxon>Muscomorpha</taxon>
        <taxon>Tephritoidea</taxon>
        <taxon>Tephritidae</taxon>
        <taxon>Ceratitis</taxon>
        <taxon>Ceratitis</taxon>
    </lineage>
</organism>
<sequence>MYTYTHNHLYVYMYDVLVCRAYEAMQFHFQPDICRTMQQLQPQRVKYGEDIAKRQAPCQSTQQDTAQHCSASALANITENGDLQLALGTYANFSKRQQQQHEWTGINHCSYAALNNIYV</sequence>
<evidence type="ECO:0000313" key="2">
    <source>
        <dbReference type="Proteomes" id="UP000606786"/>
    </source>
</evidence>
<keyword evidence="2" id="KW-1185">Reference proteome</keyword>
<dbReference type="AlphaFoldDB" id="A0A811V6L0"/>
<dbReference type="Proteomes" id="UP000606786">
    <property type="component" value="Unassembled WGS sequence"/>
</dbReference>
<evidence type="ECO:0000313" key="1">
    <source>
        <dbReference type="EMBL" id="CAD7005203.1"/>
    </source>
</evidence>
<comment type="caution">
    <text evidence="1">The sequence shown here is derived from an EMBL/GenBank/DDBJ whole genome shotgun (WGS) entry which is preliminary data.</text>
</comment>
<accession>A0A811V6L0</accession>
<reference evidence="1" key="1">
    <citation type="submission" date="2020-11" db="EMBL/GenBank/DDBJ databases">
        <authorList>
            <person name="Whitehead M."/>
        </authorList>
    </citation>
    <scope>NUCLEOTIDE SEQUENCE</scope>
    <source>
        <strain evidence="1">EGII</strain>
    </source>
</reference>
<name>A0A811V6L0_CERCA</name>
<dbReference type="EMBL" id="CAJHJT010000034">
    <property type="protein sequence ID" value="CAD7005203.1"/>
    <property type="molecule type" value="Genomic_DNA"/>
</dbReference>